<dbReference type="Proteomes" id="UP000813068">
    <property type="component" value="Unassembled WGS sequence"/>
</dbReference>
<dbReference type="EMBL" id="JAHRGL010000023">
    <property type="protein sequence ID" value="MBV2133266.1"/>
    <property type="molecule type" value="Genomic_DNA"/>
</dbReference>
<reference evidence="1 2" key="1">
    <citation type="submission" date="2021-06" db="EMBL/GenBank/DDBJ databases">
        <title>Differences between aerobic and microaerobic xylene degrading microbial communities.</title>
        <authorList>
            <person name="Banerjee S."/>
            <person name="Tancsics A."/>
        </authorList>
    </citation>
    <scope>NUCLEOTIDE SEQUENCE [LARGE SCALE GENOMIC DNA]</scope>
    <source>
        <strain evidence="1 2">MAP12</strain>
    </source>
</reference>
<keyword evidence="2" id="KW-1185">Reference proteome</keyword>
<gene>
    <name evidence="1" type="ORF">KRX52_10700</name>
</gene>
<sequence>MSTRPVVLKPACIKTLVAVEAHPERSHQHEFNGVAALKNMFGEDRVEFEAIFSVRGGVGTHLAGVTWYDSRENHPKRTEHRLYFQGNPVMDQAQEGDNVLIGFDLQNRLHCILIPAGAGSSSYAGWTPVE</sequence>
<proteinExistence type="predicted"/>
<protein>
    <recommendedName>
        <fullName evidence="3">Type II restriction endonuclease</fullName>
    </recommendedName>
</protein>
<name>A0ABS6MWV7_9GAMM</name>
<evidence type="ECO:0000313" key="2">
    <source>
        <dbReference type="Proteomes" id="UP000813068"/>
    </source>
</evidence>
<evidence type="ECO:0000313" key="1">
    <source>
        <dbReference type="EMBL" id="MBV2133266.1"/>
    </source>
</evidence>
<comment type="caution">
    <text evidence="1">The sequence shown here is derived from an EMBL/GenBank/DDBJ whole genome shotgun (WGS) entry which is preliminary data.</text>
</comment>
<dbReference type="RefSeq" id="WP_217681727.1">
    <property type="nucleotide sequence ID" value="NZ_JAHRGL010000023.1"/>
</dbReference>
<organism evidence="1 2">
    <name type="scientific">Geopseudomonas aromaticivorans</name>
    <dbReference type="NCBI Taxonomy" id="2849492"/>
    <lineage>
        <taxon>Bacteria</taxon>
        <taxon>Pseudomonadati</taxon>
        <taxon>Pseudomonadota</taxon>
        <taxon>Gammaproteobacteria</taxon>
        <taxon>Pseudomonadales</taxon>
        <taxon>Pseudomonadaceae</taxon>
        <taxon>Geopseudomonas</taxon>
    </lineage>
</organism>
<evidence type="ECO:0008006" key="3">
    <source>
        <dbReference type="Google" id="ProtNLM"/>
    </source>
</evidence>
<accession>A0ABS6MWV7</accession>